<dbReference type="InterPro" id="IPR023203">
    <property type="entry name" value="TTHA0068_sf"/>
</dbReference>
<dbReference type="Pfam" id="PF03745">
    <property type="entry name" value="DUF309"/>
    <property type="match status" value="1"/>
</dbReference>
<evidence type="ECO:0000313" key="2">
    <source>
        <dbReference type="Proteomes" id="UP000593910"/>
    </source>
</evidence>
<dbReference type="EMBL" id="CP041165">
    <property type="protein sequence ID" value="QOP40263.1"/>
    <property type="molecule type" value="Genomic_DNA"/>
</dbReference>
<accession>A0A7M3V930</accession>
<organism evidence="1 2">
    <name type="scientific">Sulfurimonas marina</name>
    <dbReference type="NCBI Taxonomy" id="2590551"/>
    <lineage>
        <taxon>Bacteria</taxon>
        <taxon>Pseudomonadati</taxon>
        <taxon>Campylobacterota</taxon>
        <taxon>Epsilonproteobacteria</taxon>
        <taxon>Campylobacterales</taxon>
        <taxon>Sulfurimonadaceae</taxon>
        <taxon>Sulfurimonas</taxon>
    </lineage>
</organism>
<name>A0A7M3V930_9BACT</name>
<keyword evidence="2" id="KW-1185">Reference proteome</keyword>
<protein>
    <submittedName>
        <fullName evidence="1">DUF309 domain-containing protein</fullName>
    </submittedName>
</protein>
<proteinExistence type="predicted"/>
<dbReference type="SUPFAM" id="SSF140663">
    <property type="entry name" value="TTHA0068-like"/>
    <property type="match status" value="1"/>
</dbReference>
<dbReference type="InterPro" id="IPR005500">
    <property type="entry name" value="DUF309"/>
</dbReference>
<sequence>MINKKIEEFVKLIEQNRFYDAHEALEEVWFPRRFEKCSEIELLKGFINAAVSFELIKRGRIPQSKRVWANYLKYRQNLYRINSEYKNSYHKLARYLENKQKTLLGHNIVI</sequence>
<evidence type="ECO:0000313" key="1">
    <source>
        <dbReference type="EMBL" id="QOP40263.1"/>
    </source>
</evidence>
<dbReference type="KEGG" id="smax:FJR03_00315"/>
<dbReference type="AlphaFoldDB" id="A0A7M3V930"/>
<reference evidence="1 2" key="1">
    <citation type="submission" date="2019-06" db="EMBL/GenBank/DDBJ databases">
        <title>Sulfurimonas gotlandica sp. nov., a chemoautotrophic and psychrotolerant epsilonproteobacterium isolated from a pelagic redoxcline, and an emended description of the genus Sulfurimonas.</title>
        <authorList>
            <person name="Wang S."/>
            <person name="Jiang L."/>
            <person name="Shao Z."/>
        </authorList>
    </citation>
    <scope>NUCLEOTIDE SEQUENCE [LARGE SCALE GENOMIC DNA]</scope>
    <source>
        <strain evidence="1 2">B2</strain>
    </source>
</reference>
<dbReference type="Proteomes" id="UP000593910">
    <property type="component" value="Chromosome"/>
</dbReference>
<dbReference type="Gene3D" id="1.10.3450.10">
    <property type="entry name" value="TTHA0068-like"/>
    <property type="match status" value="1"/>
</dbReference>
<dbReference type="RefSeq" id="WP_193113695.1">
    <property type="nucleotide sequence ID" value="NZ_CP041165.1"/>
</dbReference>
<gene>
    <name evidence="1" type="ORF">FJR03_00315</name>
</gene>